<comment type="similarity">
    <text evidence="2">Belongs to the 7B2 family.</text>
</comment>
<sequence length="215" mass="24019">MASAFSTAIFVFLGAFFGSHGLDISQQVFPGSDFIDLISRDAENFPSPVSFGHKYMSATGGAGEGDQQLRPEDGFEHRQQVKSDSVLPAYCEPPNPCPVGYTAADGCLEEFENSAEFSRNYQAQQECICDQEHMFNCPTKNGDEYDEGDSLDDMLEKNGLHKNMIAKKFHEKRPDEPRRKRSVDAAPQKHHQKPNPYLSGEPLHSVSKKDGKNLW</sequence>
<dbReference type="GO" id="GO:0005576">
    <property type="term" value="C:extracellular region"/>
    <property type="evidence" value="ECO:0007669"/>
    <property type="project" value="UniProtKB-SubCell"/>
</dbReference>
<keyword evidence="6 10" id="KW-0732">Signal</keyword>
<dbReference type="GO" id="GO:0007218">
    <property type="term" value="P:neuropeptide signaling pathway"/>
    <property type="evidence" value="ECO:0007669"/>
    <property type="project" value="InterPro"/>
</dbReference>
<dbReference type="GO" id="GO:0030141">
    <property type="term" value="C:secretory granule"/>
    <property type="evidence" value="ECO:0007669"/>
    <property type="project" value="InterPro"/>
</dbReference>
<dbReference type="Proteomes" id="UP001175271">
    <property type="component" value="Unassembled WGS sequence"/>
</dbReference>
<protein>
    <recommendedName>
        <fullName evidence="3">Neuroendocrine protein 7B2</fullName>
    </recommendedName>
</protein>
<evidence type="ECO:0000256" key="6">
    <source>
        <dbReference type="ARBA" id="ARBA00022729"/>
    </source>
</evidence>
<keyword evidence="5" id="KW-0964">Secreted</keyword>
<keyword evidence="7" id="KW-1015">Disulfide bond</keyword>
<evidence type="ECO:0000313" key="11">
    <source>
        <dbReference type="EMBL" id="KAK0411526.1"/>
    </source>
</evidence>
<evidence type="ECO:0000256" key="7">
    <source>
        <dbReference type="ARBA" id="ARBA00023157"/>
    </source>
</evidence>
<evidence type="ECO:0000256" key="3">
    <source>
        <dbReference type="ARBA" id="ARBA00019589"/>
    </source>
</evidence>
<dbReference type="GO" id="GO:0030234">
    <property type="term" value="F:enzyme regulator activity"/>
    <property type="evidence" value="ECO:0007669"/>
    <property type="project" value="TreeGrafter"/>
</dbReference>
<evidence type="ECO:0000256" key="9">
    <source>
        <dbReference type="SAM" id="MobiDB-lite"/>
    </source>
</evidence>
<evidence type="ECO:0000313" key="12">
    <source>
        <dbReference type="Proteomes" id="UP001175271"/>
    </source>
</evidence>
<organism evidence="11 12">
    <name type="scientific">Steinernema hermaphroditum</name>
    <dbReference type="NCBI Taxonomy" id="289476"/>
    <lineage>
        <taxon>Eukaryota</taxon>
        <taxon>Metazoa</taxon>
        <taxon>Ecdysozoa</taxon>
        <taxon>Nematoda</taxon>
        <taxon>Chromadorea</taxon>
        <taxon>Rhabditida</taxon>
        <taxon>Tylenchina</taxon>
        <taxon>Panagrolaimomorpha</taxon>
        <taxon>Strongyloidoidea</taxon>
        <taxon>Steinernematidae</taxon>
        <taxon>Steinernema</taxon>
    </lineage>
</organism>
<dbReference type="PANTHER" id="PTHR12738:SF0">
    <property type="entry name" value="NEUROENDOCRINE PROTEIN 7B2"/>
    <property type="match status" value="1"/>
</dbReference>
<accession>A0AA39LVD2</accession>
<dbReference type="PANTHER" id="PTHR12738">
    <property type="entry name" value="NEUROENDOCRINE PROTEIN 7B2"/>
    <property type="match status" value="1"/>
</dbReference>
<keyword evidence="4" id="KW-0813">Transport</keyword>
<keyword evidence="8" id="KW-0143">Chaperone</keyword>
<reference evidence="11" key="1">
    <citation type="submission" date="2023-06" db="EMBL/GenBank/DDBJ databases">
        <title>Genomic analysis of the entomopathogenic nematode Steinernema hermaphroditum.</title>
        <authorList>
            <person name="Schwarz E.M."/>
            <person name="Heppert J.K."/>
            <person name="Baniya A."/>
            <person name="Schwartz H.T."/>
            <person name="Tan C.-H."/>
            <person name="Antoshechkin I."/>
            <person name="Sternberg P.W."/>
            <person name="Goodrich-Blair H."/>
            <person name="Dillman A.R."/>
        </authorList>
    </citation>
    <scope>NUCLEOTIDE SEQUENCE</scope>
    <source>
        <strain evidence="11">PS9179</strain>
        <tissue evidence="11">Whole animal</tissue>
    </source>
</reference>
<feature type="region of interest" description="Disordered" evidence="9">
    <location>
        <begin position="166"/>
        <end position="215"/>
    </location>
</feature>
<dbReference type="Pfam" id="PF05281">
    <property type="entry name" value="Secretogranin_V"/>
    <property type="match status" value="1"/>
</dbReference>
<feature type="chain" id="PRO_5041457942" description="Neuroendocrine protein 7B2" evidence="10">
    <location>
        <begin position="22"/>
        <end position="215"/>
    </location>
</feature>
<evidence type="ECO:0000256" key="4">
    <source>
        <dbReference type="ARBA" id="ARBA00022448"/>
    </source>
</evidence>
<gene>
    <name evidence="11" type="ORF">QR680_005694</name>
</gene>
<evidence type="ECO:0000256" key="10">
    <source>
        <dbReference type="SAM" id="SignalP"/>
    </source>
</evidence>
<evidence type="ECO:0000256" key="1">
    <source>
        <dbReference type="ARBA" id="ARBA00004613"/>
    </source>
</evidence>
<dbReference type="AlphaFoldDB" id="A0AA39LVD2"/>
<dbReference type="EMBL" id="JAUCMV010000003">
    <property type="protein sequence ID" value="KAK0411526.1"/>
    <property type="molecule type" value="Genomic_DNA"/>
</dbReference>
<dbReference type="GO" id="GO:0046883">
    <property type="term" value="P:regulation of hormone secretion"/>
    <property type="evidence" value="ECO:0007669"/>
    <property type="project" value="TreeGrafter"/>
</dbReference>
<proteinExistence type="inferred from homology"/>
<evidence type="ECO:0000256" key="2">
    <source>
        <dbReference type="ARBA" id="ARBA00006348"/>
    </source>
</evidence>
<dbReference type="InterPro" id="IPR007945">
    <property type="entry name" value="Secretogranin_V"/>
</dbReference>
<evidence type="ECO:0000256" key="5">
    <source>
        <dbReference type="ARBA" id="ARBA00022525"/>
    </source>
</evidence>
<feature type="signal peptide" evidence="10">
    <location>
        <begin position="1"/>
        <end position="21"/>
    </location>
</feature>
<evidence type="ECO:0000256" key="8">
    <source>
        <dbReference type="ARBA" id="ARBA00023186"/>
    </source>
</evidence>
<keyword evidence="12" id="KW-1185">Reference proteome</keyword>
<comment type="caution">
    <text evidence="11">The sequence shown here is derived from an EMBL/GenBank/DDBJ whole genome shotgun (WGS) entry which is preliminary data.</text>
</comment>
<comment type="subcellular location">
    <subcellularLocation>
        <location evidence="1">Secreted</location>
    </subcellularLocation>
</comment>
<name>A0AA39LVD2_9BILA</name>